<keyword evidence="1" id="KW-1133">Transmembrane helix</keyword>
<keyword evidence="1" id="KW-0472">Membrane</keyword>
<evidence type="ECO:0000313" key="2">
    <source>
        <dbReference type="EMBL" id="ABF41266.1"/>
    </source>
</evidence>
<dbReference type="eggNOG" id="ENOG50339C1">
    <property type="taxonomic scope" value="Bacteria"/>
</dbReference>
<reference evidence="2 3" key="1">
    <citation type="journal article" date="2009" name="Appl. Environ. Microbiol.">
        <title>Three genomes from the phylum Acidobacteria provide insight into the lifestyles of these microorganisms in soils.</title>
        <authorList>
            <person name="Ward N.L."/>
            <person name="Challacombe J.F."/>
            <person name="Janssen P.H."/>
            <person name="Henrissat B."/>
            <person name="Coutinho P.M."/>
            <person name="Wu M."/>
            <person name="Xie G."/>
            <person name="Haft D.H."/>
            <person name="Sait M."/>
            <person name="Badger J."/>
            <person name="Barabote R.D."/>
            <person name="Bradley B."/>
            <person name="Brettin T.S."/>
            <person name="Brinkac L.M."/>
            <person name="Bruce D."/>
            <person name="Creasy T."/>
            <person name="Daugherty S.C."/>
            <person name="Davidsen T.M."/>
            <person name="DeBoy R.T."/>
            <person name="Detter J.C."/>
            <person name="Dodson R.J."/>
            <person name="Durkin A.S."/>
            <person name="Ganapathy A."/>
            <person name="Gwinn-Giglio M."/>
            <person name="Han C.S."/>
            <person name="Khouri H."/>
            <person name="Kiss H."/>
            <person name="Kothari S.P."/>
            <person name="Madupu R."/>
            <person name="Nelson K.E."/>
            <person name="Nelson W.C."/>
            <person name="Paulsen I."/>
            <person name="Penn K."/>
            <person name="Ren Q."/>
            <person name="Rosovitz M.J."/>
            <person name="Selengut J.D."/>
            <person name="Shrivastava S."/>
            <person name="Sullivan S.A."/>
            <person name="Tapia R."/>
            <person name="Thompson L.S."/>
            <person name="Watkins K.L."/>
            <person name="Yang Q."/>
            <person name="Yu C."/>
            <person name="Zafar N."/>
            <person name="Zhou L."/>
            <person name="Kuske C.R."/>
        </authorList>
    </citation>
    <scope>NUCLEOTIDE SEQUENCE [LARGE SCALE GENOMIC DNA]</scope>
    <source>
        <strain evidence="2 3">Ellin345</strain>
    </source>
</reference>
<organism evidence="2 3">
    <name type="scientific">Koribacter versatilis (strain Ellin345)</name>
    <dbReference type="NCBI Taxonomy" id="204669"/>
    <lineage>
        <taxon>Bacteria</taxon>
        <taxon>Pseudomonadati</taxon>
        <taxon>Acidobacteriota</taxon>
        <taxon>Terriglobia</taxon>
        <taxon>Terriglobales</taxon>
        <taxon>Candidatus Korobacteraceae</taxon>
        <taxon>Candidatus Korobacter</taxon>
    </lineage>
</organism>
<dbReference type="EnsemblBacteria" id="ABF41266">
    <property type="protein sequence ID" value="ABF41266"/>
    <property type="gene ID" value="Acid345_2265"/>
</dbReference>
<dbReference type="OrthoDB" id="120473at2"/>
<keyword evidence="3" id="KW-1185">Reference proteome</keyword>
<keyword evidence="1" id="KW-0812">Transmembrane</keyword>
<name>Q1IPD4_KORVE</name>
<protein>
    <recommendedName>
        <fullName evidence="4">DUF948 domain-containing protein</fullName>
    </recommendedName>
</protein>
<gene>
    <name evidence="2" type="ordered locus">Acid345_2265</name>
</gene>
<dbReference type="Proteomes" id="UP000002432">
    <property type="component" value="Chromosome"/>
</dbReference>
<dbReference type="STRING" id="204669.Acid345_2265"/>
<dbReference type="RefSeq" id="WP_011523067.1">
    <property type="nucleotide sequence ID" value="NC_008009.1"/>
</dbReference>
<evidence type="ECO:0000256" key="1">
    <source>
        <dbReference type="SAM" id="Phobius"/>
    </source>
</evidence>
<dbReference type="KEGG" id="aba:Acid345_2265"/>
<evidence type="ECO:0000313" key="3">
    <source>
        <dbReference type="Proteomes" id="UP000002432"/>
    </source>
</evidence>
<dbReference type="EMBL" id="CP000360">
    <property type="protein sequence ID" value="ABF41266.1"/>
    <property type="molecule type" value="Genomic_DNA"/>
</dbReference>
<dbReference type="AlphaFoldDB" id="Q1IPD4"/>
<accession>Q1IPD4</accession>
<proteinExistence type="predicted"/>
<sequence length="174" mass="18882">MNDTLLIIFISVTSVAVIIEAGVLAAMYVAMKKTADEVSKLSHEVRSRALPAVESVQSLIVNNRDRVEEIIENLAAASTTARSQLVRIDSTLNDVLDRTRLQVIRADELATSTMDKIEETTEIVQHGIITPVRRISGVISGISTGLGMFTASRKARKNGGQRAADGARSEDMFI</sequence>
<evidence type="ECO:0008006" key="4">
    <source>
        <dbReference type="Google" id="ProtNLM"/>
    </source>
</evidence>
<dbReference type="HOGENOM" id="CLU_1538087_0_0_0"/>
<feature type="transmembrane region" description="Helical" evidence="1">
    <location>
        <begin position="6"/>
        <end position="30"/>
    </location>
</feature>